<evidence type="ECO:0000313" key="2">
    <source>
        <dbReference type="EMBL" id="REJ04267.1"/>
    </source>
</evidence>
<proteinExistence type="predicted"/>
<dbReference type="OrthoDB" id="9805171at2"/>
<dbReference type="EMBL" id="QUAB01000047">
    <property type="protein sequence ID" value="REJ04267.1"/>
    <property type="molecule type" value="Genomic_DNA"/>
</dbReference>
<evidence type="ECO:0000259" key="1">
    <source>
        <dbReference type="Pfam" id="PF13649"/>
    </source>
</evidence>
<dbReference type="PANTHER" id="PTHR42912:SF94">
    <property type="entry name" value="METHYLTRANSFERASE TYPE 11 DOMAIN-CONTAINING PROTEIN"/>
    <property type="match status" value="1"/>
</dbReference>
<sequence>MTDSQITAAYDARAAEYIALAGELEQMEAPDIELIGRWRDGTSGPLLDAGCGPGLWTAFLHDGGREVRGIDLSEEFIAAARLRHPGIEFQVGSFRELPFADASFGGLLAWYSLIHTPPEDLTGILAEFARVLAPGGSILIGFFDGEPRLPFAHAVAPAYYWDAASLTALLDAAGLTVTASDRRDRAPGAISTRPHGSVTAIRR</sequence>
<dbReference type="GO" id="GO:0008168">
    <property type="term" value="F:methyltransferase activity"/>
    <property type="evidence" value="ECO:0007669"/>
    <property type="project" value="UniProtKB-KW"/>
</dbReference>
<protein>
    <submittedName>
        <fullName evidence="2">Class I SAM-dependent methyltransferase</fullName>
    </submittedName>
</protein>
<comment type="caution">
    <text evidence="2">The sequence shown here is derived from an EMBL/GenBank/DDBJ whole genome shotgun (WGS) entry which is preliminary data.</text>
</comment>
<dbReference type="AlphaFoldDB" id="A0A371NR87"/>
<feature type="domain" description="Methyltransferase" evidence="1">
    <location>
        <begin position="47"/>
        <end position="136"/>
    </location>
</feature>
<name>A0A371NR87_9MICO</name>
<accession>A0A371NR87</accession>
<dbReference type="RefSeq" id="WP_116243209.1">
    <property type="nucleotide sequence ID" value="NZ_QUAB01000047.1"/>
</dbReference>
<dbReference type="InterPro" id="IPR029063">
    <property type="entry name" value="SAM-dependent_MTases_sf"/>
</dbReference>
<dbReference type="Proteomes" id="UP000262172">
    <property type="component" value="Unassembled WGS sequence"/>
</dbReference>
<dbReference type="CDD" id="cd02440">
    <property type="entry name" value="AdoMet_MTases"/>
    <property type="match status" value="1"/>
</dbReference>
<dbReference type="Gene3D" id="3.40.50.150">
    <property type="entry name" value="Vaccinia Virus protein VP39"/>
    <property type="match status" value="1"/>
</dbReference>
<dbReference type="GO" id="GO:0032259">
    <property type="term" value="P:methylation"/>
    <property type="evidence" value="ECO:0007669"/>
    <property type="project" value="UniProtKB-KW"/>
</dbReference>
<evidence type="ECO:0000313" key="3">
    <source>
        <dbReference type="Proteomes" id="UP000262172"/>
    </source>
</evidence>
<reference evidence="2 3" key="1">
    <citation type="submission" date="2018-08" db="EMBL/GenBank/DDBJ databases">
        <title>Isolation, diversity and antifungal activity of Actinobacteria from cow dung.</title>
        <authorList>
            <person name="Ling L."/>
        </authorList>
    </citation>
    <scope>NUCLEOTIDE SEQUENCE [LARGE SCALE GENOMIC DNA]</scope>
    <source>
        <strain evidence="2 3">NEAU-LLE</strain>
    </source>
</reference>
<dbReference type="InterPro" id="IPR041698">
    <property type="entry name" value="Methyltransf_25"/>
</dbReference>
<dbReference type="SUPFAM" id="SSF53335">
    <property type="entry name" value="S-adenosyl-L-methionine-dependent methyltransferases"/>
    <property type="match status" value="1"/>
</dbReference>
<organism evidence="2 3">
    <name type="scientific">Microbacterium bovistercoris</name>
    <dbReference type="NCBI Taxonomy" id="2293570"/>
    <lineage>
        <taxon>Bacteria</taxon>
        <taxon>Bacillati</taxon>
        <taxon>Actinomycetota</taxon>
        <taxon>Actinomycetes</taxon>
        <taxon>Micrococcales</taxon>
        <taxon>Microbacteriaceae</taxon>
        <taxon>Microbacterium</taxon>
    </lineage>
</organism>
<gene>
    <name evidence="2" type="ORF">DY023_15300</name>
</gene>
<dbReference type="PANTHER" id="PTHR42912">
    <property type="entry name" value="METHYLTRANSFERASE"/>
    <property type="match status" value="1"/>
</dbReference>
<dbReference type="Pfam" id="PF13649">
    <property type="entry name" value="Methyltransf_25"/>
    <property type="match status" value="1"/>
</dbReference>
<keyword evidence="3" id="KW-1185">Reference proteome</keyword>
<keyword evidence="2" id="KW-0489">Methyltransferase</keyword>
<dbReference type="InterPro" id="IPR050508">
    <property type="entry name" value="Methyltransf_Superfamily"/>
</dbReference>
<keyword evidence="2" id="KW-0808">Transferase</keyword>